<protein>
    <submittedName>
        <fullName evidence="2">Uncharacterized protein</fullName>
    </submittedName>
</protein>
<evidence type="ECO:0000313" key="2">
    <source>
        <dbReference type="EMBL" id="KAJ3784258.1"/>
    </source>
</evidence>
<feature type="compositionally biased region" description="Polar residues" evidence="1">
    <location>
        <begin position="442"/>
        <end position="451"/>
    </location>
</feature>
<keyword evidence="3" id="KW-1185">Reference proteome</keyword>
<name>A0AA38KDW7_9AGAR</name>
<organism evidence="2 3">
    <name type="scientific">Lentinula aff. detonsa</name>
    <dbReference type="NCBI Taxonomy" id="2804958"/>
    <lineage>
        <taxon>Eukaryota</taxon>
        <taxon>Fungi</taxon>
        <taxon>Dikarya</taxon>
        <taxon>Basidiomycota</taxon>
        <taxon>Agaricomycotina</taxon>
        <taxon>Agaricomycetes</taxon>
        <taxon>Agaricomycetidae</taxon>
        <taxon>Agaricales</taxon>
        <taxon>Marasmiineae</taxon>
        <taxon>Omphalotaceae</taxon>
        <taxon>Lentinula</taxon>
    </lineage>
</organism>
<feature type="region of interest" description="Disordered" evidence="1">
    <location>
        <begin position="380"/>
        <end position="543"/>
    </location>
</feature>
<feature type="compositionally biased region" description="Low complexity" evidence="1">
    <location>
        <begin position="459"/>
        <end position="503"/>
    </location>
</feature>
<dbReference type="Proteomes" id="UP001163798">
    <property type="component" value="Unassembled WGS sequence"/>
</dbReference>
<dbReference type="AlphaFoldDB" id="A0AA38KDW7"/>
<feature type="compositionally biased region" description="Basic and acidic residues" evidence="1">
    <location>
        <begin position="534"/>
        <end position="543"/>
    </location>
</feature>
<evidence type="ECO:0000313" key="3">
    <source>
        <dbReference type="Proteomes" id="UP001163798"/>
    </source>
</evidence>
<reference evidence="2" key="1">
    <citation type="submission" date="2022-08" db="EMBL/GenBank/DDBJ databases">
        <authorList>
            <consortium name="DOE Joint Genome Institute"/>
            <person name="Min B."/>
            <person name="Riley R."/>
            <person name="Sierra-Patev S."/>
            <person name="Naranjo-Ortiz M."/>
            <person name="Looney B."/>
            <person name="Konkel Z."/>
            <person name="Slot J.C."/>
            <person name="Sakamoto Y."/>
            <person name="Steenwyk J.L."/>
            <person name="Rokas A."/>
            <person name="Carro J."/>
            <person name="Camarero S."/>
            <person name="Ferreira P."/>
            <person name="Molpeceres G."/>
            <person name="Ruiz-Duenas F.J."/>
            <person name="Serrano A."/>
            <person name="Henrissat B."/>
            <person name="Drula E."/>
            <person name="Hughes K.W."/>
            <person name="Mata J.L."/>
            <person name="Ishikawa N.K."/>
            <person name="Vargas-Isla R."/>
            <person name="Ushijima S."/>
            <person name="Smith C.A."/>
            <person name="Ahrendt S."/>
            <person name="Andreopoulos W."/>
            <person name="He G."/>
            <person name="Labutti K."/>
            <person name="Lipzen A."/>
            <person name="Ng V."/>
            <person name="Sandor L."/>
            <person name="Barry K."/>
            <person name="Martinez A.T."/>
            <person name="Xiao Y."/>
            <person name="Gibbons J.G."/>
            <person name="Terashima K."/>
            <person name="Hibbett D.S."/>
            <person name="Grigoriev I.V."/>
        </authorList>
    </citation>
    <scope>NUCLEOTIDE SEQUENCE</scope>
    <source>
        <strain evidence="2">TFB10291</strain>
    </source>
</reference>
<accession>A0AA38KDW7</accession>
<comment type="caution">
    <text evidence="2">The sequence shown here is derived from an EMBL/GenBank/DDBJ whole genome shotgun (WGS) entry which is preliminary data.</text>
</comment>
<dbReference type="EMBL" id="MU793384">
    <property type="protein sequence ID" value="KAJ3784258.1"/>
    <property type="molecule type" value="Genomic_DNA"/>
</dbReference>
<feature type="compositionally biased region" description="Polar residues" evidence="1">
    <location>
        <begin position="518"/>
        <end position="533"/>
    </location>
</feature>
<evidence type="ECO:0000256" key="1">
    <source>
        <dbReference type="SAM" id="MobiDB-lite"/>
    </source>
</evidence>
<sequence>MSITFQTGILFSLAFILSFRFNRRRTEDSTHPLWSLILYKLCGANLGRLLPTPQFRLYISPESSNPNETLSGAVLEVIPDFCILLYRAHPVKPKTLAQILQQITSSFLPSPHTVQISSLSIPLLVELKRPISRNCVDLKEFMSEVTSSMLKARKQVTAQALCLFSIPKHHDQDEVYLIAAVGEWWSFRLVSRSDFKGKIFQNRLYGKLLLQVKENENEDNEDMTHLMGSSQTGDMEKYQAQMKEEETLEEIRLRHNRERAKRLSERERRRIDWSQNQSDLQKLIDGAKMGEPGVYAEKAMNEFIRLQSKLDQSWQRNWGTVFLEPNPASGLVDIEQQTEWSKVFRIGTQTSASYLDQISNKLARLVKQTSLEDLPVADPIVESNQTEPSHVQPDRVRTQSRNRNSSRHDSSHPGSRNPSYGPGSRIPDRPPSTTVRARPGGSDTQALTRNSQTDRRAPSRPVSRAPSRTVSRAPSRAGSGAPSPAGSGAPSPAGSVDPSPAGSRDPSIDPGSRARNPLRSSRIQPGSSNIQRGNQDERTKPSR</sequence>
<proteinExistence type="predicted"/>
<gene>
    <name evidence="2" type="ORF">GGU10DRAFT_376919</name>
</gene>